<dbReference type="OrthoDB" id="9759709at2"/>
<gene>
    <name evidence="4" type="ORF">EI77_04499</name>
</gene>
<name>A0A4R7RIB1_9BACT</name>
<evidence type="ECO:0000256" key="1">
    <source>
        <dbReference type="ARBA" id="ARBA00022676"/>
    </source>
</evidence>
<dbReference type="Pfam" id="PF04041">
    <property type="entry name" value="Glyco_hydro_130"/>
    <property type="match status" value="1"/>
</dbReference>
<keyword evidence="2" id="KW-0808">Transferase</keyword>
<evidence type="ECO:0000256" key="3">
    <source>
        <dbReference type="ARBA" id="ARBA00024356"/>
    </source>
</evidence>
<dbReference type="RefSeq" id="WP_133797460.1">
    <property type="nucleotide sequence ID" value="NZ_SOCA01000016.1"/>
</dbReference>
<dbReference type="GO" id="GO:0016757">
    <property type="term" value="F:glycosyltransferase activity"/>
    <property type="evidence" value="ECO:0007669"/>
    <property type="project" value="UniProtKB-KW"/>
</dbReference>
<dbReference type="PANTHER" id="PTHR34106">
    <property type="entry name" value="GLYCOSIDASE"/>
    <property type="match status" value="1"/>
</dbReference>
<dbReference type="PANTHER" id="PTHR34106:SF4">
    <property type="entry name" value="BLL5143 PROTEIN"/>
    <property type="match status" value="1"/>
</dbReference>
<evidence type="ECO:0000313" key="4">
    <source>
        <dbReference type="EMBL" id="TDU63077.1"/>
    </source>
</evidence>
<dbReference type="AlphaFoldDB" id="A0A4R7RIB1"/>
<accession>A0A4R7RIB1</accession>
<comment type="similarity">
    <text evidence="3">Belongs to the glycosyl hydrolase 130 family.</text>
</comment>
<keyword evidence="1" id="KW-0328">Glycosyltransferase</keyword>
<dbReference type="SUPFAM" id="SSF75005">
    <property type="entry name" value="Arabinanase/levansucrase/invertase"/>
    <property type="match status" value="1"/>
</dbReference>
<keyword evidence="4" id="KW-0378">Hydrolase</keyword>
<dbReference type="CDD" id="cd18613">
    <property type="entry name" value="GH130"/>
    <property type="match status" value="1"/>
</dbReference>
<comment type="caution">
    <text evidence="4">The sequence shown here is derived from an EMBL/GenBank/DDBJ whole genome shotgun (WGS) entry which is preliminary data.</text>
</comment>
<sequence length="488" mass="54559">MNSLRMRRHEITLLPESARVIIRPFISSDAQRIATVIGRALALTEEEVIQELQAVHEEFDARHYDIEEPLMDHYHRVQEHIFTQRPLSRERQLLIGALFSGEYALESAALFNPSIVPHPDQNGVEVGGLRFIMSLRATGEGHISSIEFRDGLISPQGDISFAGVSRYVTVPQVVTNPTYRKDRFLIKLNEMGFNNESATAVMNPLGEQFSRTDLATSVARIQCETQSSSHDCQSTLECIQWLADSNYELQFSPKLALSERIIFPVSKNESNGIEDARFVRFTEDDGTVTYCATYTAYNGRAILPQLIETQDFLHFRILTLNGNAVQNKGMALFPRRINGRYAMLSRQDDENLFIMFSDNSHYWNDPQMLLRPAAAWESVKIGNCGSPIETEAGWLVITHGVGAMRKYCIGAALLDLHDPTRVIGRLSAPLLSPEGHEREGYVPNVVYSCGSLIHGKQLFLPYAMSDKASAIASIPVETILAALLAGQN</sequence>
<organism evidence="4 5">
    <name type="scientific">Prosthecobacter fusiformis</name>
    <dbReference type="NCBI Taxonomy" id="48464"/>
    <lineage>
        <taxon>Bacteria</taxon>
        <taxon>Pseudomonadati</taxon>
        <taxon>Verrucomicrobiota</taxon>
        <taxon>Verrucomicrobiia</taxon>
        <taxon>Verrucomicrobiales</taxon>
        <taxon>Verrucomicrobiaceae</taxon>
        <taxon>Prosthecobacter</taxon>
    </lineage>
</organism>
<dbReference type="Gene3D" id="2.115.10.20">
    <property type="entry name" value="Glycosyl hydrolase domain, family 43"/>
    <property type="match status" value="1"/>
</dbReference>
<dbReference type="EMBL" id="SOCA01000016">
    <property type="protein sequence ID" value="TDU63077.1"/>
    <property type="molecule type" value="Genomic_DNA"/>
</dbReference>
<evidence type="ECO:0000256" key="2">
    <source>
        <dbReference type="ARBA" id="ARBA00022679"/>
    </source>
</evidence>
<dbReference type="Proteomes" id="UP000295662">
    <property type="component" value="Unassembled WGS sequence"/>
</dbReference>
<dbReference type="InterPro" id="IPR023296">
    <property type="entry name" value="Glyco_hydro_beta-prop_sf"/>
</dbReference>
<evidence type="ECO:0000313" key="5">
    <source>
        <dbReference type="Proteomes" id="UP000295662"/>
    </source>
</evidence>
<reference evidence="4 5" key="1">
    <citation type="submission" date="2019-03" db="EMBL/GenBank/DDBJ databases">
        <title>Genomic Encyclopedia of Archaeal and Bacterial Type Strains, Phase II (KMG-II): from individual species to whole genera.</title>
        <authorList>
            <person name="Goeker M."/>
        </authorList>
    </citation>
    <scope>NUCLEOTIDE SEQUENCE [LARGE SCALE GENOMIC DNA]</scope>
    <source>
        <strain evidence="4 5">ATCC 25309</strain>
    </source>
</reference>
<dbReference type="InterPro" id="IPR007184">
    <property type="entry name" value="Mannoside_phosphorylase"/>
</dbReference>
<proteinExistence type="inferred from homology"/>
<dbReference type="GO" id="GO:0016787">
    <property type="term" value="F:hydrolase activity"/>
    <property type="evidence" value="ECO:0007669"/>
    <property type="project" value="UniProtKB-KW"/>
</dbReference>
<protein>
    <submittedName>
        <fullName evidence="4">Putative GH43/DUF377 family glycosyl hydrolase</fullName>
    </submittedName>
</protein>
<keyword evidence="5" id="KW-1185">Reference proteome</keyword>